<proteinExistence type="predicted"/>
<dbReference type="GO" id="GO:0003735">
    <property type="term" value="F:structural constituent of ribosome"/>
    <property type="evidence" value="ECO:0007669"/>
    <property type="project" value="TreeGrafter"/>
</dbReference>
<dbReference type="WBParaSite" id="SMUV_0000018501-mRNA-1">
    <property type="protein sequence ID" value="SMUV_0000018501-mRNA-1"/>
    <property type="gene ID" value="SMUV_0000018501"/>
</dbReference>
<evidence type="ECO:0000313" key="2">
    <source>
        <dbReference type="WBParaSite" id="SMUV_0000018501-mRNA-1"/>
    </source>
</evidence>
<name>A0A158R3S9_9BILA</name>
<reference evidence="2" key="1">
    <citation type="submission" date="2016-04" db="UniProtKB">
        <authorList>
            <consortium name="WormBaseParasite"/>
        </authorList>
    </citation>
    <scope>IDENTIFICATION</scope>
</reference>
<keyword evidence="1" id="KW-1185">Reference proteome</keyword>
<dbReference type="PANTHER" id="PTHR13071:SF4">
    <property type="entry name" value="SMALL RIBOSOMAL SUBUNIT PROTEIN MS22"/>
    <property type="match status" value="1"/>
</dbReference>
<dbReference type="InterPro" id="IPR019374">
    <property type="entry name" value="Ribosomal_mS22"/>
</dbReference>
<evidence type="ECO:0000313" key="1">
    <source>
        <dbReference type="Proteomes" id="UP000046393"/>
    </source>
</evidence>
<dbReference type="Proteomes" id="UP000046393">
    <property type="component" value="Unplaced"/>
</dbReference>
<dbReference type="PANTHER" id="PTHR13071">
    <property type="entry name" value="MITOCHONDRIAL 28S RIBOSOMAL PROTEIN S22"/>
    <property type="match status" value="1"/>
</dbReference>
<dbReference type="STRING" id="451379.A0A158R3S9"/>
<dbReference type="AlphaFoldDB" id="A0A158R3S9"/>
<dbReference type="GO" id="GO:0005763">
    <property type="term" value="C:mitochondrial small ribosomal subunit"/>
    <property type="evidence" value="ECO:0007669"/>
    <property type="project" value="TreeGrafter"/>
</dbReference>
<sequence>MLKNKLLIVCKRLKLAALQHGYNFRIQRSFSADNPMPLLKGNNVERMFTNAEVQKILLRLTGVNLEKIFAERVFDRQERSHFALMTKEMYDENIEKMKVEAKHFLQFVPIKEPRETKLEVLSKEPAIASFDNSKFVFVDITFDATNQNRTVVVRETDGTLRVATPEEHDRMNRVFFAQPDRPVNKPHLFEDPYLAEALNRNEHEYVLDYACYFFEPDDPEFVKLYRDVFDRTISKSNFDLLRSTRHFGPLVFYMVINNRIDPILNYFASTGSLTDTADLIRLYKVVFPNWRVAIGTEDTERKIIFVSYYNFFYFLRFMIF</sequence>
<protein>
    <submittedName>
        <fullName evidence="2">28S ribosomal protein S22, mitochondrial</fullName>
    </submittedName>
</protein>
<accession>A0A158R3S9</accession>
<organism evidence="1 2">
    <name type="scientific">Syphacia muris</name>
    <dbReference type="NCBI Taxonomy" id="451379"/>
    <lineage>
        <taxon>Eukaryota</taxon>
        <taxon>Metazoa</taxon>
        <taxon>Ecdysozoa</taxon>
        <taxon>Nematoda</taxon>
        <taxon>Chromadorea</taxon>
        <taxon>Rhabditida</taxon>
        <taxon>Spirurina</taxon>
        <taxon>Oxyuridomorpha</taxon>
        <taxon>Oxyuroidea</taxon>
        <taxon>Oxyuridae</taxon>
        <taxon>Syphacia</taxon>
    </lineage>
</organism>
<dbReference type="Pfam" id="PF10245">
    <property type="entry name" value="MRP-S22"/>
    <property type="match status" value="1"/>
</dbReference>